<comment type="caution">
    <text evidence="2">The sequence shown here is derived from an EMBL/GenBank/DDBJ whole genome shotgun (WGS) entry which is preliminary data.</text>
</comment>
<keyword evidence="3" id="KW-1185">Reference proteome</keyword>
<evidence type="ECO:0000313" key="1">
    <source>
        <dbReference type="EMBL" id="GFS60928.1"/>
    </source>
</evidence>
<sequence length="47" mass="4891">PCPSCKCNGGIGNPLGIQCSPPRCSPPCKIKNISGKCPICDCSHRYG</sequence>
<evidence type="ECO:0000313" key="3">
    <source>
        <dbReference type="Proteomes" id="UP000887013"/>
    </source>
</evidence>
<gene>
    <name evidence="1" type="ORF">NPIL_218351</name>
    <name evidence="2" type="ORF">NPIL_335771</name>
</gene>
<protein>
    <submittedName>
        <fullName evidence="2">Uncharacterized protein</fullName>
    </submittedName>
</protein>
<reference evidence="2" key="1">
    <citation type="submission" date="2020-08" db="EMBL/GenBank/DDBJ databases">
        <title>Multicomponent nature underlies the extraordinary mechanical properties of spider dragline silk.</title>
        <authorList>
            <person name="Kono N."/>
            <person name="Nakamura H."/>
            <person name="Mori M."/>
            <person name="Yoshida Y."/>
            <person name="Ohtoshi R."/>
            <person name="Malay A.D."/>
            <person name="Moran D.A.P."/>
            <person name="Tomita M."/>
            <person name="Numata K."/>
            <person name="Arakawa K."/>
        </authorList>
    </citation>
    <scope>NUCLEOTIDE SEQUENCE</scope>
</reference>
<dbReference type="EMBL" id="BMAW01047446">
    <property type="protein sequence ID" value="GFS60928.1"/>
    <property type="molecule type" value="Genomic_DNA"/>
</dbReference>
<organism evidence="2 3">
    <name type="scientific">Nephila pilipes</name>
    <name type="common">Giant wood spider</name>
    <name type="synonym">Nephila maculata</name>
    <dbReference type="NCBI Taxonomy" id="299642"/>
    <lineage>
        <taxon>Eukaryota</taxon>
        <taxon>Metazoa</taxon>
        <taxon>Ecdysozoa</taxon>
        <taxon>Arthropoda</taxon>
        <taxon>Chelicerata</taxon>
        <taxon>Arachnida</taxon>
        <taxon>Araneae</taxon>
        <taxon>Araneomorphae</taxon>
        <taxon>Entelegynae</taxon>
        <taxon>Araneoidea</taxon>
        <taxon>Nephilidae</taxon>
        <taxon>Nephila</taxon>
    </lineage>
</organism>
<accession>A0A8X6PBE3</accession>
<name>A0A8X6PBE3_NEPPI</name>
<proteinExistence type="predicted"/>
<dbReference type="EMBL" id="BMAW01113495">
    <property type="protein sequence ID" value="GFT57480.1"/>
    <property type="molecule type" value="Genomic_DNA"/>
</dbReference>
<dbReference type="Proteomes" id="UP000887013">
    <property type="component" value="Unassembled WGS sequence"/>
</dbReference>
<dbReference type="OrthoDB" id="6436665at2759"/>
<evidence type="ECO:0000313" key="2">
    <source>
        <dbReference type="EMBL" id="GFT57480.1"/>
    </source>
</evidence>
<feature type="non-terminal residue" evidence="2">
    <location>
        <position position="1"/>
    </location>
</feature>
<dbReference type="AlphaFoldDB" id="A0A8X6PBE3"/>